<gene>
    <name evidence="1" type="ORF">EQG79_16155</name>
</gene>
<evidence type="ECO:0000313" key="1">
    <source>
        <dbReference type="EMBL" id="RYC68937.1"/>
    </source>
</evidence>
<protein>
    <submittedName>
        <fullName evidence="1">Uncharacterized protein</fullName>
    </submittedName>
</protein>
<dbReference type="AlphaFoldDB" id="A0A4Q2UHQ0"/>
<accession>A0A4Q2UHQ0</accession>
<evidence type="ECO:0000313" key="2">
    <source>
        <dbReference type="Proteomes" id="UP000290407"/>
    </source>
</evidence>
<name>A0A4Q2UHQ0_9BACT</name>
<proteinExistence type="predicted"/>
<dbReference type="Proteomes" id="UP000290407">
    <property type="component" value="Unassembled WGS sequence"/>
</dbReference>
<reference evidence="1 2" key="1">
    <citation type="submission" date="2019-01" db="EMBL/GenBank/DDBJ databases">
        <title>Spirosoma flava sp. nov., a propanil-degrading bacterium isolated from herbicide-contaminated soil.</title>
        <authorList>
            <person name="Zhang L."/>
            <person name="Jiang J.-D."/>
        </authorList>
    </citation>
    <scope>NUCLEOTIDE SEQUENCE [LARGE SCALE GENOMIC DNA]</scope>
    <source>
        <strain evidence="1 2">TY50</strain>
    </source>
</reference>
<organism evidence="1 2">
    <name type="scientific">Spirosoma sordidisoli</name>
    <dbReference type="NCBI Taxonomy" id="2502893"/>
    <lineage>
        <taxon>Bacteria</taxon>
        <taxon>Pseudomonadati</taxon>
        <taxon>Bacteroidota</taxon>
        <taxon>Cytophagia</taxon>
        <taxon>Cytophagales</taxon>
        <taxon>Cytophagaceae</taxon>
        <taxon>Spirosoma</taxon>
    </lineage>
</organism>
<dbReference type="RefSeq" id="WP_129602575.1">
    <property type="nucleotide sequence ID" value="NZ_SBLB01000004.1"/>
</dbReference>
<keyword evidence="2" id="KW-1185">Reference proteome</keyword>
<dbReference type="EMBL" id="SBLB01000004">
    <property type="protein sequence ID" value="RYC68937.1"/>
    <property type="molecule type" value="Genomic_DNA"/>
</dbReference>
<comment type="caution">
    <text evidence="1">The sequence shown here is derived from an EMBL/GenBank/DDBJ whole genome shotgun (WGS) entry which is preliminary data.</text>
</comment>
<sequence>MAHHDQKIATMLSDTLHTLGGGAPDTTPDQGVNLIQDWIGIVRSDVSTQWVAEPLEKLRDALNANDMRSVERLLRDLSGQTIDLANNAAEGDYKQDLQNLSTALKDFAQGMAS</sequence>